<name>M1PDL3_DESSD</name>
<dbReference type="OrthoDB" id="9773411at2"/>
<dbReference type="Proteomes" id="UP000011721">
    <property type="component" value="Chromosome"/>
</dbReference>
<dbReference type="STRING" id="1167006.UWK_03153"/>
<dbReference type="PANTHER" id="PTHR39431:SF1">
    <property type="entry name" value="FRPA_C-RELATED PROTEIN"/>
    <property type="match status" value="1"/>
</dbReference>
<feature type="region of interest" description="Disordered" evidence="1">
    <location>
        <begin position="116"/>
        <end position="146"/>
    </location>
</feature>
<evidence type="ECO:0000256" key="1">
    <source>
        <dbReference type="SAM" id="MobiDB-lite"/>
    </source>
</evidence>
<sequence>MKIAESAVLFNSERSLVENHQKKETLIVWKAGEEKRPAIATNNGQGQMIDIQKHISSLNESTQVSLSAQALRSQPINAVTEPSAEESEVMVDLNIRILRAMVERFTGKRIRLSSQGYLQANNKQPSPEYDSAHDGNASARVEPPSQGGLIYESYESYYEKESTGFSAKGIILSEDGEEIQFTVDLNMSREFFSEERVTIRAGDALKDPLVINFSGKAAELTDTQFSFDIDNDGTTNQISFLKPGSGFLALDGNEDGRINNGSELFGPESGNGFRDLAAYDGDGNNWIDENDNIYNKLRVWTKDSDGNDTLFALGEKGIGAIYLGAASTLFTLTDARNAMLGEVQSTGIFVRDNGGVGTVQQINLVA</sequence>
<reference evidence="3" key="1">
    <citation type="journal article" date="2013" name="Stand. Genomic Sci.">
        <title>Complete genome sequence of Desulfocapsa sulfexigens, a marine deltaproteobacterium specialized in disproportionating inorganic sulfur compounds.</title>
        <authorList>
            <person name="Finster K.W."/>
            <person name="Kjeldsen K.U."/>
            <person name="Kube M."/>
            <person name="Reinhardt R."/>
            <person name="Mussmann M."/>
            <person name="Amann R."/>
            <person name="Schreiber L."/>
        </authorList>
    </citation>
    <scope>NUCLEOTIDE SEQUENCE [LARGE SCALE GENOMIC DNA]</scope>
    <source>
        <strain evidence="3">DSM 10523 / SB164P1</strain>
    </source>
</reference>
<dbReference type="PANTHER" id="PTHR39431">
    <property type="entry name" value="FRPA/C-RELATED PROTEIN"/>
    <property type="match status" value="1"/>
</dbReference>
<keyword evidence="3" id="KW-1185">Reference proteome</keyword>
<evidence type="ECO:0000313" key="3">
    <source>
        <dbReference type="Proteomes" id="UP000011721"/>
    </source>
</evidence>
<evidence type="ECO:0008006" key="4">
    <source>
        <dbReference type="Google" id="ProtNLM"/>
    </source>
</evidence>
<feature type="compositionally biased region" description="Polar residues" evidence="1">
    <location>
        <begin position="116"/>
        <end position="125"/>
    </location>
</feature>
<gene>
    <name evidence="2" type="ordered locus">UWK_03153</name>
</gene>
<dbReference type="HOGENOM" id="CLU_047227_0_0_7"/>
<accession>M1PDL3</accession>
<dbReference type="KEGG" id="dsf:UWK_03153"/>
<dbReference type="eggNOG" id="COG2931">
    <property type="taxonomic scope" value="Bacteria"/>
</dbReference>
<evidence type="ECO:0000313" key="2">
    <source>
        <dbReference type="EMBL" id="AGF79682.1"/>
    </source>
</evidence>
<dbReference type="EMBL" id="CP003985">
    <property type="protein sequence ID" value="AGF79682.1"/>
    <property type="molecule type" value="Genomic_DNA"/>
</dbReference>
<proteinExistence type="predicted"/>
<dbReference type="AlphaFoldDB" id="M1PDL3"/>
<dbReference type="RefSeq" id="WP_015405366.1">
    <property type="nucleotide sequence ID" value="NC_020304.1"/>
</dbReference>
<organism evidence="2 3">
    <name type="scientific">Desulfocapsa sulfexigens (strain DSM 10523 / SB164P1)</name>
    <dbReference type="NCBI Taxonomy" id="1167006"/>
    <lineage>
        <taxon>Bacteria</taxon>
        <taxon>Pseudomonadati</taxon>
        <taxon>Thermodesulfobacteriota</taxon>
        <taxon>Desulfobulbia</taxon>
        <taxon>Desulfobulbales</taxon>
        <taxon>Desulfocapsaceae</taxon>
        <taxon>Desulfocapsa</taxon>
    </lineage>
</organism>
<protein>
    <recommendedName>
        <fullName evidence="4">VCBS repeat-containing protein</fullName>
    </recommendedName>
</protein>